<evidence type="ECO:0000256" key="2">
    <source>
        <dbReference type="ARBA" id="ARBA00023027"/>
    </source>
</evidence>
<evidence type="ECO:0000313" key="5">
    <source>
        <dbReference type="Proteomes" id="UP000494363"/>
    </source>
</evidence>
<dbReference type="Proteomes" id="UP000494363">
    <property type="component" value="Unassembled WGS sequence"/>
</dbReference>
<name>A0A6J5CWE6_9BURK</name>
<reference evidence="4 5" key="1">
    <citation type="submission" date="2020-04" db="EMBL/GenBank/DDBJ databases">
        <authorList>
            <person name="De Canck E."/>
        </authorList>
    </citation>
    <scope>NUCLEOTIDE SEQUENCE [LARGE SCALE GENOMIC DNA]</scope>
    <source>
        <strain evidence="4 5">LMG 29542</strain>
    </source>
</reference>
<dbReference type="InterPro" id="IPR036291">
    <property type="entry name" value="NAD(P)-bd_dom_sf"/>
</dbReference>
<evidence type="ECO:0000259" key="3">
    <source>
        <dbReference type="Pfam" id="PF02826"/>
    </source>
</evidence>
<gene>
    <name evidence="4" type="primary">ghrA_1</name>
    <name evidence="4" type="ORF">LMG29542_00168</name>
</gene>
<dbReference type="AlphaFoldDB" id="A0A6J5CWE6"/>
<dbReference type="Gene3D" id="3.40.50.720">
    <property type="entry name" value="NAD(P)-binding Rossmann-like Domain"/>
    <property type="match status" value="2"/>
</dbReference>
<dbReference type="InterPro" id="IPR006140">
    <property type="entry name" value="D-isomer_DH_NAD-bd"/>
</dbReference>
<feature type="domain" description="D-isomer specific 2-hydroxyacid dehydrogenase NAD-binding" evidence="3">
    <location>
        <begin position="229"/>
        <end position="403"/>
    </location>
</feature>
<dbReference type="PANTHER" id="PTHR43333:SF1">
    <property type="entry name" value="D-ISOMER SPECIFIC 2-HYDROXYACID DEHYDROGENASE NAD-BINDING DOMAIN-CONTAINING PROTEIN"/>
    <property type="match status" value="1"/>
</dbReference>
<proteinExistence type="predicted"/>
<evidence type="ECO:0000256" key="1">
    <source>
        <dbReference type="ARBA" id="ARBA00023002"/>
    </source>
</evidence>
<evidence type="ECO:0000313" key="4">
    <source>
        <dbReference type="EMBL" id="CAB3746278.1"/>
    </source>
</evidence>
<keyword evidence="5" id="KW-1185">Reference proteome</keyword>
<dbReference type="EMBL" id="CADIKH010000001">
    <property type="protein sequence ID" value="CAB3746278.1"/>
    <property type="molecule type" value="Genomic_DNA"/>
</dbReference>
<sequence length="445" mass="48453">MAIVWSRKVRAGPSCRSSMHAEPGSARRWNRVPKAAARSVHGTATPRAQRYPDGNGAFTKKISTRTGGGQNGGIVAVVFPIEIAARHSCGTRRQHHDSNETETKHALDILLSRLAVQRFGAAIAQTLRAVPYRLITPDDVMHARAEVDDACAVVAFISRDVTGRSTKTAVTAETEHFYRALRASPHLRWVHAHSAGIDRPIYPELLQRGVTVTTSAGANARSVAHAALAGLLSLARRLPLLQAAQRQHTWQPLLEDATPRELAGQHALIVGYGPIGQRLAKLLDALEMNVTVVRREAGGVAPRAIALAEIDAALPETDWLILACPLTPLTTRLIDGRRMRLLRRDAHLINIARGEVVVEADLIAALREQVLTGAYLDVFEREPLDPASPLWDLPNVLVTPHTAGHSDSHYEAVGRIWLDNLARFARGAALVNDAQSYPSPDLAMR</sequence>
<dbReference type="EC" id="1.1.1.81" evidence="4"/>
<dbReference type="SUPFAM" id="SSF51735">
    <property type="entry name" value="NAD(P)-binding Rossmann-fold domains"/>
    <property type="match status" value="1"/>
</dbReference>
<keyword evidence="1 4" id="KW-0560">Oxidoreductase</keyword>
<dbReference type="GO" id="GO:0016618">
    <property type="term" value="F:hydroxypyruvate reductase [NAD(P)H] activity"/>
    <property type="evidence" value="ECO:0007669"/>
    <property type="project" value="UniProtKB-EC"/>
</dbReference>
<keyword evidence="4" id="KW-0670">Pyruvate</keyword>
<dbReference type="PANTHER" id="PTHR43333">
    <property type="entry name" value="2-HACID_DH_C DOMAIN-CONTAINING PROTEIN"/>
    <property type="match status" value="1"/>
</dbReference>
<dbReference type="Pfam" id="PF02826">
    <property type="entry name" value="2-Hacid_dh_C"/>
    <property type="match status" value="1"/>
</dbReference>
<dbReference type="GO" id="GO:0051287">
    <property type="term" value="F:NAD binding"/>
    <property type="evidence" value="ECO:0007669"/>
    <property type="project" value="InterPro"/>
</dbReference>
<protein>
    <submittedName>
        <fullName evidence="4">Glyoxylate/hydroxypyruvate reductase A</fullName>
        <ecNumber evidence="4">1.1.1.81</ecNumber>
    </submittedName>
</protein>
<keyword evidence="2" id="KW-0520">NAD</keyword>
<dbReference type="CDD" id="cd05300">
    <property type="entry name" value="2-Hacid_dh_1"/>
    <property type="match status" value="1"/>
</dbReference>
<organism evidence="4 5">
    <name type="scientific">Paraburkholderia humisilvae</name>
    <dbReference type="NCBI Taxonomy" id="627669"/>
    <lineage>
        <taxon>Bacteria</taxon>
        <taxon>Pseudomonadati</taxon>
        <taxon>Pseudomonadota</taxon>
        <taxon>Betaproteobacteria</taxon>
        <taxon>Burkholderiales</taxon>
        <taxon>Burkholderiaceae</taxon>
        <taxon>Paraburkholderia</taxon>
    </lineage>
</organism>
<accession>A0A6J5CWE6</accession>